<name>A0ABZ2KWN0_9BACT</name>
<evidence type="ECO:0000256" key="2">
    <source>
        <dbReference type="SAM" id="SignalP"/>
    </source>
</evidence>
<feature type="signal peptide" evidence="2">
    <location>
        <begin position="1"/>
        <end position="22"/>
    </location>
</feature>
<sequence length="231" mass="24995">MNALTHLAPLAAVMLVAATACSSETRNGQSTQADAGVPPRKPDPGVDSKSAHYRGYVAMNEILRSRLVAKPTSFTLSQYLEDPSSDAGTGLVLAKLLGDWSGDGSRNAFQNGDPNAMSLVIWRMAFTGLGKDVASLCPGASKLRTIPDFELRSSLVPVVQSLCTWPQDQAREDTVLRSFWQGLTGYDAPPKEYEAWREEFLGPTFQNATAETLITTMVTAALLNPYVLLEQ</sequence>
<dbReference type="EMBL" id="CP089983">
    <property type="protein sequence ID" value="WXB03018.1"/>
    <property type="molecule type" value="Genomic_DNA"/>
</dbReference>
<dbReference type="Proteomes" id="UP001374803">
    <property type="component" value="Chromosome"/>
</dbReference>
<feature type="chain" id="PRO_5046803013" evidence="2">
    <location>
        <begin position="23"/>
        <end position="231"/>
    </location>
</feature>
<dbReference type="RefSeq" id="WP_394832644.1">
    <property type="nucleotide sequence ID" value="NZ_CP089929.1"/>
</dbReference>
<protein>
    <submittedName>
        <fullName evidence="3">Uncharacterized protein</fullName>
    </submittedName>
</protein>
<organism evidence="3 4">
    <name type="scientific">Pendulispora rubella</name>
    <dbReference type="NCBI Taxonomy" id="2741070"/>
    <lineage>
        <taxon>Bacteria</taxon>
        <taxon>Pseudomonadati</taxon>
        <taxon>Myxococcota</taxon>
        <taxon>Myxococcia</taxon>
        <taxon>Myxococcales</taxon>
        <taxon>Sorangiineae</taxon>
        <taxon>Pendulisporaceae</taxon>
        <taxon>Pendulispora</taxon>
    </lineage>
</organism>
<proteinExistence type="predicted"/>
<accession>A0ABZ2KWN0</accession>
<reference evidence="3" key="1">
    <citation type="submission" date="2021-12" db="EMBL/GenBank/DDBJ databases">
        <title>Discovery of the Pendulisporaceae a myxobacterial family with distinct sporulation behavior and unique specialized metabolism.</title>
        <authorList>
            <person name="Garcia R."/>
            <person name="Popoff A."/>
            <person name="Bader C.D."/>
            <person name="Loehr J."/>
            <person name="Walesch S."/>
            <person name="Walt C."/>
            <person name="Boldt J."/>
            <person name="Bunk B."/>
            <person name="Haeckl F.J.F.P.J."/>
            <person name="Gunesch A.P."/>
            <person name="Birkelbach J."/>
            <person name="Nuebel U."/>
            <person name="Pietschmann T."/>
            <person name="Bach T."/>
            <person name="Mueller R."/>
        </authorList>
    </citation>
    <scope>NUCLEOTIDE SEQUENCE</scope>
    <source>
        <strain evidence="3">MSr11367</strain>
    </source>
</reference>
<evidence type="ECO:0000256" key="1">
    <source>
        <dbReference type="SAM" id="MobiDB-lite"/>
    </source>
</evidence>
<keyword evidence="4" id="KW-1185">Reference proteome</keyword>
<keyword evidence="2" id="KW-0732">Signal</keyword>
<feature type="region of interest" description="Disordered" evidence="1">
    <location>
        <begin position="26"/>
        <end position="49"/>
    </location>
</feature>
<evidence type="ECO:0000313" key="3">
    <source>
        <dbReference type="EMBL" id="WXB03018.1"/>
    </source>
</evidence>
<gene>
    <name evidence="3" type="ORF">LVJ94_39685</name>
</gene>
<feature type="compositionally biased region" description="Basic and acidic residues" evidence="1">
    <location>
        <begin position="40"/>
        <end position="49"/>
    </location>
</feature>
<evidence type="ECO:0000313" key="4">
    <source>
        <dbReference type="Proteomes" id="UP001374803"/>
    </source>
</evidence>